<accession>A0A445G956</accession>
<dbReference type="Proteomes" id="UP000289340">
    <property type="component" value="Chromosome 17"/>
</dbReference>
<sequence length="104" mass="12221">MTVSIAYQNLFEWQQACLAAPTINQHQEQYVVWTPPPPRHVKCNIDVALFKEHNQFGMNLCLRNKWGKFEVAKTAIRYNSLNPVEAETWSLLHALSWLKDYNFQ</sequence>
<keyword evidence="2" id="KW-1185">Reference proteome</keyword>
<name>A0A445G956_GLYSO</name>
<evidence type="ECO:0000313" key="2">
    <source>
        <dbReference type="Proteomes" id="UP000289340"/>
    </source>
</evidence>
<evidence type="ECO:0000313" key="1">
    <source>
        <dbReference type="EMBL" id="RZB57688.1"/>
    </source>
</evidence>
<dbReference type="PANTHER" id="PTHR47074">
    <property type="entry name" value="BNAC02G40300D PROTEIN"/>
    <property type="match status" value="1"/>
</dbReference>
<evidence type="ECO:0008006" key="3">
    <source>
        <dbReference type="Google" id="ProtNLM"/>
    </source>
</evidence>
<protein>
    <recommendedName>
        <fullName evidence="3">RNase H type-1 domain-containing protein</fullName>
    </recommendedName>
</protein>
<dbReference type="AlphaFoldDB" id="A0A445G956"/>
<reference evidence="1 2" key="1">
    <citation type="submission" date="2018-09" db="EMBL/GenBank/DDBJ databases">
        <title>A high-quality reference genome of wild soybean provides a powerful tool to mine soybean genomes.</title>
        <authorList>
            <person name="Xie M."/>
            <person name="Chung C.Y.L."/>
            <person name="Li M.-W."/>
            <person name="Wong F.-L."/>
            <person name="Chan T.-F."/>
            <person name="Lam H.-M."/>
        </authorList>
    </citation>
    <scope>NUCLEOTIDE SEQUENCE [LARGE SCALE GENOMIC DNA]</scope>
    <source>
        <strain evidence="2">cv. W05</strain>
        <tissue evidence="1">Hypocotyl of etiolated seedlings</tissue>
    </source>
</reference>
<dbReference type="PANTHER" id="PTHR47074:SF48">
    <property type="entry name" value="POLYNUCLEOTIDYL TRANSFERASE, RIBONUCLEASE H-LIKE SUPERFAMILY PROTEIN"/>
    <property type="match status" value="1"/>
</dbReference>
<organism evidence="1 2">
    <name type="scientific">Glycine soja</name>
    <name type="common">Wild soybean</name>
    <dbReference type="NCBI Taxonomy" id="3848"/>
    <lineage>
        <taxon>Eukaryota</taxon>
        <taxon>Viridiplantae</taxon>
        <taxon>Streptophyta</taxon>
        <taxon>Embryophyta</taxon>
        <taxon>Tracheophyta</taxon>
        <taxon>Spermatophyta</taxon>
        <taxon>Magnoliopsida</taxon>
        <taxon>eudicotyledons</taxon>
        <taxon>Gunneridae</taxon>
        <taxon>Pentapetalae</taxon>
        <taxon>rosids</taxon>
        <taxon>fabids</taxon>
        <taxon>Fabales</taxon>
        <taxon>Fabaceae</taxon>
        <taxon>Papilionoideae</taxon>
        <taxon>50 kb inversion clade</taxon>
        <taxon>NPAAA clade</taxon>
        <taxon>indigoferoid/millettioid clade</taxon>
        <taxon>Phaseoleae</taxon>
        <taxon>Glycine</taxon>
        <taxon>Glycine subgen. Soja</taxon>
    </lineage>
</organism>
<comment type="caution">
    <text evidence="1">The sequence shown here is derived from an EMBL/GenBank/DDBJ whole genome shotgun (WGS) entry which is preliminary data.</text>
</comment>
<dbReference type="InterPro" id="IPR052929">
    <property type="entry name" value="RNase_H-like_EbsB-rel"/>
</dbReference>
<gene>
    <name evidence="1" type="ORF">D0Y65_046381</name>
</gene>
<proteinExistence type="predicted"/>
<dbReference type="EMBL" id="QZWG01000017">
    <property type="protein sequence ID" value="RZB57688.1"/>
    <property type="molecule type" value="Genomic_DNA"/>
</dbReference>